<dbReference type="PANTHER" id="PTHR21064:SF6">
    <property type="entry name" value="AMINOGLYCOSIDE PHOSPHOTRANSFERASE DOMAIN-CONTAINING PROTEIN"/>
    <property type="match status" value="1"/>
</dbReference>
<gene>
    <name evidence="3" type="ORF">MRBLBA1_002640</name>
</gene>
<protein>
    <submittedName>
        <fullName evidence="3">Phosphotransferase</fullName>
    </submittedName>
</protein>
<dbReference type="InterPro" id="IPR050249">
    <property type="entry name" value="Pseudomonas-type_ThrB"/>
</dbReference>
<dbReference type="Gene3D" id="3.30.200.20">
    <property type="entry name" value="Phosphorylase Kinase, domain 1"/>
    <property type="match status" value="1"/>
</dbReference>
<dbReference type="InterPro" id="IPR002575">
    <property type="entry name" value="Aminoglycoside_PTrfase"/>
</dbReference>
<dbReference type="EMBL" id="JBEGIE010000043">
    <property type="protein sequence ID" value="MEV4911857.1"/>
    <property type="molecule type" value="Genomic_DNA"/>
</dbReference>
<evidence type="ECO:0000259" key="2">
    <source>
        <dbReference type="Pfam" id="PF01636"/>
    </source>
</evidence>
<reference evidence="3 4" key="1">
    <citation type="journal article" date="2023" name="Proc. Natl. Acad. Sci. U.S.A.">
        <title>Bacterial tolerance to host-exuded specialized metabolites structures the maize root microbiome.</title>
        <authorList>
            <person name="Thoenen L."/>
            <person name="Giroud C."/>
            <person name="Kreuzer M."/>
            <person name="Waelchli J."/>
            <person name="Gfeller V."/>
            <person name="Deslandes-Herold G."/>
            <person name="Mateo P."/>
            <person name="Robert C.A.M."/>
            <person name="Ahrens C.H."/>
            <person name="Rubio-Somoza I."/>
            <person name="Bruggmann R."/>
            <person name="Erb M."/>
            <person name="Schlaeppi K."/>
        </authorList>
    </citation>
    <scope>NUCLEOTIDE SEQUENCE [LARGE SCALE GENOMIC DNA]</scope>
    <source>
        <strain evidence="3 4">LBA1-1-1.1</strain>
    </source>
</reference>
<dbReference type="Pfam" id="PF01636">
    <property type="entry name" value="APH"/>
    <property type="match status" value="1"/>
</dbReference>
<evidence type="ECO:0000313" key="3">
    <source>
        <dbReference type="EMBL" id="MEV4911857.1"/>
    </source>
</evidence>
<dbReference type="PANTHER" id="PTHR21064">
    <property type="entry name" value="AMINOGLYCOSIDE PHOSPHOTRANSFERASE DOMAIN-CONTAINING PROTEIN-RELATED"/>
    <property type="match status" value="1"/>
</dbReference>
<evidence type="ECO:0000313" key="4">
    <source>
        <dbReference type="Proteomes" id="UP001552502"/>
    </source>
</evidence>
<proteinExistence type="inferred from homology"/>
<dbReference type="Proteomes" id="UP001552502">
    <property type="component" value="Unassembled WGS sequence"/>
</dbReference>
<dbReference type="Gene3D" id="3.90.1200.10">
    <property type="match status" value="1"/>
</dbReference>
<dbReference type="SUPFAM" id="SSF56112">
    <property type="entry name" value="Protein kinase-like (PK-like)"/>
    <property type="match status" value="1"/>
</dbReference>
<organism evidence="3 4">
    <name type="scientific">Bacillus proteolyticus</name>
    <dbReference type="NCBI Taxonomy" id="2026192"/>
    <lineage>
        <taxon>Bacteria</taxon>
        <taxon>Bacillati</taxon>
        <taxon>Bacillota</taxon>
        <taxon>Bacilli</taxon>
        <taxon>Bacillales</taxon>
        <taxon>Bacillaceae</taxon>
        <taxon>Bacillus</taxon>
        <taxon>Bacillus cereus group</taxon>
    </lineage>
</organism>
<evidence type="ECO:0000256" key="1">
    <source>
        <dbReference type="ARBA" id="ARBA00038240"/>
    </source>
</evidence>
<accession>A0ABV3ICD4</accession>
<dbReference type="InterPro" id="IPR011009">
    <property type="entry name" value="Kinase-like_dom_sf"/>
</dbReference>
<feature type="domain" description="Aminoglycoside phosphotransferase" evidence="2">
    <location>
        <begin position="44"/>
        <end position="262"/>
    </location>
</feature>
<keyword evidence="4" id="KW-1185">Reference proteome</keyword>
<comment type="caution">
    <text evidence="3">The sequence shown here is derived from an EMBL/GenBank/DDBJ whole genome shotgun (WGS) entry which is preliminary data.</text>
</comment>
<dbReference type="RefSeq" id="WP_084667459.1">
    <property type="nucleotide sequence ID" value="NZ_JBEGIE010000043.1"/>
</dbReference>
<name>A0ABV3ICD4_9BACI</name>
<sequence length="332" mass="39541">MMKLSSMLKVVATVDEEWRSSFAENILTNWEHDEGTLYYMRASSNFVFVFQNNGEHFFLRFIEKEEKSKEAIQAEIHILQYLSSCALEVNVPVLSKSQRYIEEIHTELGIFYAVVFKACSGKHYEVADLTKDQFHLWGKQLGLLHAAFKTMPKELVKNRVTWQEHVSFMESSIPQDELVLQKEFERIINWIHTLSTTEENFGVIHYDFELDNLCIDRDNFGIIDFDDCAHYWYVADIAYALRDICNKELELDRPCFEAFLQGYKEETTIDNTILKDIQWFLRMHRLMMFARLTRSVDIPDSEDYPLWLRDLRGKLFYYKEDIKQQVVKHFNR</sequence>
<comment type="similarity">
    <text evidence="1">Belongs to the pseudomonas-type ThrB family.</text>
</comment>